<protein>
    <submittedName>
        <fullName evidence="1">Uncharacterized protein</fullName>
    </submittedName>
</protein>
<dbReference type="VEuPathDB" id="FungiDB:FUN_023140"/>
<dbReference type="AlphaFoldDB" id="A0A2I1FYJ1"/>
<accession>A0A2I1FYJ1</accession>
<reference evidence="1 2" key="1">
    <citation type="submission" date="2015-10" db="EMBL/GenBank/DDBJ databases">
        <title>Genome analyses suggest a sexual origin of heterokaryosis in a supposedly ancient asexual fungus.</title>
        <authorList>
            <person name="Ropars J."/>
            <person name="Sedzielewska K."/>
            <person name="Noel J."/>
            <person name="Charron P."/>
            <person name="Farinelli L."/>
            <person name="Marton T."/>
            <person name="Kruger M."/>
            <person name="Pelin A."/>
            <person name="Brachmann A."/>
            <person name="Corradi N."/>
        </authorList>
    </citation>
    <scope>NUCLEOTIDE SEQUENCE [LARGE SCALE GENOMIC DNA]</scope>
    <source>
        <strain evidence="1 2">A4</strain>
    </source>
</reference>
<proteinExistence type="predicted"/>
<keyword evidence="2" id="KW-1185">Reference proteome</keyword>
<dbReference type="Proteomes" id="UP000234323">
    <property type="component" value="Unassembled WGS sequence"/>
</dbReference>
<evidence type="ECO:0000313" key="1">
    <source>
        <dbReference type="EMBL" id="PKY39406.1"/>
    </source>
</evidence>
<organism evidence="1 2">
    <name type="scientific">Rhizophagus irregularis</name>
    <dbReference type="NCBI Taxonomy" id="588596"/>
    <lineage>
        <taxon>Eukaryota</taxon>
        <taxon>Fungi</taxon>
        <taxon>Fungi incertae sedis</taxon>
        <taxon>Mucoromycota</taxon>
        <taxon>Glomeromycotina</taxon>
        <taxon>Glomeromycetes</taxon>
        <taxon>Glomerales</taxon>
        <taxon>Glomeraceae</taxon>
        <taxon>Rhizophagus</taxon>
    </lineage>
</organism>
<sequence length="157" mass="18309">MQAFRALHGEYFVQDETLVVDSFESMRNDSRWIASWLACFDMYEKDANGILPFQEAENLFCVSEYKDQQYKTTREFIRNEQEKNENGLTVTSAKGLGQKPYRSLRSAVKIIVGLLKDRACAEDSKKKARIENDFVRDEHNPQFLLYHQIFVLPNAIT</sequence>
<gene>
    <name evidence="1" type="ORF">RhiirA4_538077</name>
</gene>
<dbReference type="EMBL" id="LLXI01000061">
    <property type="protein sequence ID" value="PKY39406.1"/>
    <property type="molecule type" value="Genomic_DNA"/>
</dbReference>
<evidence type="ECO:0000313" key="2">
    <source>
        <dbReference type="Proteomes" id="UP000234323"/>
    </source>
</evidence>
<comment type="caution">
    <text evidence="1">The sequence shown here is derived from an EMBL/GenBank/DDBJ whole genome shotgun (WGS) entry which is preliminary data.</text>
</comment>
<name>A0A2I1FYJ1_9GLOM</name>